<dbReference type="AlphaFoldDB" id="A0A9N9W5E5"/>
<proteinExistence type="predicted"/>
<dbReference type="InterPro" id="IPR036188">
    <property type="entry name" value="FAD/NAD-bd_sf"/>
</dbReference>
<evidence type="ECO:0000313" key="6">
    <source>
        <dbReference type="EMBL" id="CAH0043710.1"/>
    </source>
</evidence>
<keyword evidence="2" id="KW-0274">FAD</keyword>
<evidence type="ECO:0000259" key="5">
    <source>
        <dbReference type="Pfam" id="PF01494"/>
    </source>
</evidence>
<dbReference type="Gene3D" id="3.50.50.60">
    <property type="entry name" value="FAD/NAD(P)-binding domain"/>
    <property type="match status" value="1"/>
</dbReference>
<reference evidence="7" key="1">
    <citation type="submission" date="2019-06" db="EMBL/GenBank/DDBJ databases">
        <authorList>
            <person name="Broberg M."/>
        </authorList>
    </citation>
    <scope>NUCLEOTIDE SEQUENCE [LARGE SCALE GENOMIC DNA]</scope>
</reference>
<evidence type="ECO:0000256" key="1">
    <source>
        <dbReference type="ARBA" id="ARBA00022630"/>
    </source>
</evidence>
<sequence>LHIPRSDNWFNVDTFILAGSHSSSHSASPVLDDPYSNRDNRYRMSPRIAIVGAGLCGLTISRLLECRGIDFALFEKGEEDKHLERGGGSVDIYKDTGQRALREANLLDEFLKSAKLGDDKLAIYDRHGKKWAEVGGDDGHLARGPPQIDQLVLRRMLLESLPRGKIHWGHRVSAVELGAKGKPVLKFANGSTEAGFDLVVGADGVWSRVRLSITSCKPRYSGKYFIESRIDPKNTMYQYIMTEFGTNDTAILDGAKQVIIQRLGDGSYRLYLGISVPEDFLLVSPDLTDLSNIRRLLLSQEFFAGWDVKLKKLIENCEKFHIRPLYYFPPDALGWDSVPGLTLAGDAAHASTPYVNEGVNCAMVDALALVSKIASHEVEGLHQAVRKYEEAMFVRGRDLITESQKQGELMSHEDGPNAYLQAIQLGAMEGDGPAGFHRQVVYC</sequence>
<organism evidence="6 7">
    <name type="scientific">Clonostachys solani</name>
    <dbReference type="NCBI Taxonomy" id="160281"/>
    <lineage>
        <taxon>Eukaryota</taxon>
        <taxon>Fungi</taxon>
        <taxon>Dikarya</taxon>
        <taxon>Ascomycota</taxon>
        <taxon>Pezizomycotina</taxon>
        <taxon>Sordariomycetes</taxon>
        <taxon>Hypocreomycetidae</taxon>
        <taxon>Hypocreales</taxon>
        <taxon>Bionectriaceae</taxon>
        <taxon>Clonostachys</taxon>
    </lineage>
</organism>
<evidence type="ECO:0000256" key="3">
    <source>
        <dbReference type="ARBA" id="ARBA00023002"/>
    </source>
</evidence>
<dbReference type="Pfam" id="PF01494">
    <property type="entry name" value="FAD_binding_3"/>
    <property type="match status" value="2"/>
</dbReference>
<feature type="domain" description="FAD-binding" evidence="5">
    <location>
        <begin position="48"/>
        <end position="213"/>
    </location>
</feature>
<comment type="caution">
    <text evidence="6">The sequence shown here is derived from an EMBL/GenBank/DDBJ whole genome shotgun (WGS) entry which is preliminary data.</text>
</comment>
<evidence type="ECO:0000256" key="2">
    <source>
        <dbReference type="ARBA" id="ARBA00022827"/>
    </source>
</evidence>
<feature type="non-terminal residue" evidence="6">
    <location>
        <position position="1"/>
    </location>
</feature>
<keyword evidence="1" id="KW-0285">Flavoprotein</keyword>
<dbReference type="Proteomes" id="UP000775872">
    <property type="component" value="Unassembled WGS sequence"/>
</dbReference>
<dbReference type="InterPro" id="IPR002938">
    <property type="entry name" value="FAD-bd"/>
</dbReference>
<feature type="domain" description="FAD-binding" evidence="5">
    <location>
        <begin position="341"/>
        <end position="390"/>
    </location>
</feature>
<accession>A0A9N9W5E5</accession>
<dbReference type="GO" id="GO:0071949">
    <property type="term" value="F:FAD binding"/>
    <property type="evidence" value="ECO:0007669"/>
    <property type="project" value="InterPro"/>
</dbReference>
<evidence type="ECO:0000313" key="7">
    <source>
        <dbReference type="Proteomes" id="UP000775872"/>
    </source>
</evidence>
<name>A0A9N9W5E5_9HYPO</name>
<dbReference type="PRINTS" id="PR00420">
    <property type="entry name" value="RNGMNOXGNASE"/>
</dbReference>
<keyword evidence="3" id="KW-0560">Oxidoreductase</keyword>
<dbReference type="PANTHER" id="PTHR46972">
    <property type="entry name" value="MONOOXYGENASE ASQM-RELATED"/>
    <property type="match status" value="1"/>
</dbReference>
<gene>
    <name evidence="6" type="ORF">CSOL1703_00009594</name>
</gene>
<dbReference type="SUPFAM" id="SSF51905">
    <property type="entry name" value="FAD/NAD(P)-binding domain"/>
    <property type="match status" value="1"/>
</dbReference>
<dbReference type="PANTHER" id="PTHR46972:SF1">
    <property type="entry name" value="FAD DEPENDENT OXIDOREDUCTASE DOMAIN-CONTAINING PROTEIN"/>
    <property type="match status" value="1"/>
</dbReference>
<dbReference type="OrthoDB" id="655030at2759"/>
<keyword evidence="7" id="KW-1185">Reference proteome</keyword>
<evidence type="ECO:0000256" key="4">
    <source>
        <dbReference type="ARBA" id="ARBA00023033"/>
    </source>
</evidence>
<keyword evidence="4" id="KW-0503">Monooxygenase</keyword>
<dbReference type="GO" id="GO:0004497">
    <property type="term" value="F:monooxygenase activity"/>
    <property type="evidence" value="ECO:0007669"/>
    <property type="project" value="UniProtKB-KW"/>
</dbReference>
<dbReference type="EMBL" id="CABFOC020000003">
    <property type="protein sequence ID" value="CAH0043710.1"/>
    <property type="molecule type" value="Genomic_DNA"/>
</dbReference>
<reference evidence="6 7" key="2">
    <citation type="submission" date="2021-10" db="EMBL/GenBank/DDBJ databases">
        <authorList>
            <person name="Piombo E."/>
        </authorList>
    </citation>
    <scope>NUCLEOTIDE SEQUENCE [LARGE SCALE GENOMIC DNA]</scope>
</reference>
<protein>
    <recommendedName>
        <fullName evidence="5">FAD-binding domain-containing protein</fullName>
    </recommendedName>
</protein>